<dbReference type="InterPro" id="IPR004872">
    <property type="entry name" value="Lipoprotein_NlpA"/>
</dbReference>
<keyword evidence="10" id="KW-1185">Reference proteome</keyword>
<evidence type="ECO:0000256" key="4">
    <source>
        <dbReference type="ARBA" id="ARBA00023139"/>
    </source>
</evidence>
<dbReference type="OrthoDB" id="9812878at2"/>
<proteinExistence type="inferred from homology"/>
<organism evidence="9 10">
    <name type="scientific">Ellagibacter isourolithinifaciens</name>
    <dbReference type="NCBI Taxonomy" id="2137581"/>
    <lineage>
        <taxon>Bacteria</taxon>
        <taxon>Bacillati</taxon>
        <taxon>Actinomycetota</taxon>
        <taxon>Coriobacteriia</taxon>
        <taxon>Eggerthellales</taxon>
        <taxon>Eggerthellaceae</taxon>
        <taxon>Ellagibacter</taxon>
    </lineage>
</organism>
<comment type="caution">
    <text evidence="9">The sequence shown here is derived from an EMBL/GenBank/DDBJ whole genome shotgun (WGS) entry which is preliminary data.</text>
</comment>
<feature type="chain" id="PRO_5038840230" description="Lipoprotein" evidence="8">
    <location>
        <begin position="26"/>
        <end position="287"/>
    </location>
</feature>
<comment type="subcellular location">
    <subcellularLocation>
        <location evidence="1">Membrane</location>
        <topology evidence="1">Lipid-anchor</topology>
    </subcellularLocation>
</comment>
<dbReference type="RefSeq" id="WP_158049933.1">
    <property type="nucleotide sequence ID" value="NZ_WAJR01000019.1"/>
</dbReference>
<reference evidence="9 10" key="1">
    <citation type="submission" date="2019-09" db="EMBL/GenBank/DDBJ databases">
        <title>Whole genome shotgun sequencing (WGS) of Ellagibacter isourolithinifaciens DSM 104140(T) and Adlercreutzia muris DSM 29508(T).</title>
        <authorList>
            <person name="Stoll D.A."/>
            <person name="Danylec N."/>
            <person name="Huch M."/>
        </authorList>
    </citation>
    <scope>NUCLEOTIDE SEQUENCE [LARGE SCALE GENOMIC DNA]</scope>
    <source>
        <strain evidence="9 10">DSM 104140</strain>
    </source>
</reference>
<protein>
    <recommendedName>
        <fullName evidence="6">Lipoprotein</fullName>
    </recommendedName>
</protein>
<comment type="similarity">
    <text evidence="6">Belongs to the nlpA lipoprotein family.</text>
</comment>
<dbReference type="Gene3D" id="3.40.190.10">
    <property type="entry name" value="Periplasmic binding protein-like II"/>
    <property type="match status" value="2"/>
</dbReference>
<gene>
    <name evidence="9" type="ORF">F8C90_07645</name>
</gene>
<keyword evidence="3" id="KW-0472">Membrane</keyword>
<evidence type="ECO:0000256" key="5">
    <source>
        <dbReference type="ARBA" id="ARBA00023288"/>
    </source>
</evidence>
<evidence type="ECO:0000256" key="7">
    <source>
        <dbReference type="PIRSR" id="PIRSR002854-1"/>
    </source>
</evidence>
<evidence type="ECO:0000313" key="10">
    <source>
        <dbReference type="Proteomes" id="UP000468668"/>
    </source>
</evidence>
<feature type="signal peptide" evidence="8">
    <location>
        <begin position="1"/>
        <end position="25"/>
    </location>
</feature>
<accession>A0A6N6NMW1</accession>
<evidence type="ECO:0000313" key="9">
    <source>
        <dbReference type="EMBL" id="KAB1640060.1"/>
    </source>
</evidence>
<dbReference type="PANTHER" id="PTHR30429">
    <property type="entry name" value="D-METHIONINE-BINDING LIPOPROTEIN METQ"/>
    <property type="match status" value="1"/>
</dbReference>
<dbReference type="PIRSF" id="PIRSF002854">
    <property type="entry name" value="MetQ"/>
    <property type="match status" value="1"/>
</dbReference>
<dbReference type="GO" id="GO:0016020">
    <property type="term" value="C:membrane"/>
    <property type="evidence" value="ECO:0007669"/>
    <property type="project" value="UniProtKB-SubCell"/>
</dbReference>
<keyword evidence="5 6" id="KW-0449">Lipoprotein</keyword>
<evidence type="ECO:0000256" key="3">
    <source>
        <dbReference type="ARBA" id="ARBA00023136"/>
    </source>
</evidence>
<evidence type="ECO:0000256" key="2">
    <source>
        <dbReference type="ARBA" id="ARBA00022729"/>
    </source>
</evidence>
<dbReference type="PANTHER" id="PTHR30429:SF0">
    <property type="entry name" value="METHIONINE-BINDING LIPOPROTEIN METQ"/>
    <property type="match status" value="1"/>
</dbReference>
<name>A0A6N6NMW1_9ACTN</name>
<dbReference type="Proteomes" id="UP000468668">
    <property type="component" value="Unassembled WGS sequence"/>
</dbReference>
<dbReference type="SUPFAM" id="SSF53850">
    <property type="entry name" value="Periplasmic binding protein-like II"/>
    <property type="match status" value="1"/>
</dbReference>
<dbReference type="AlphaFoldDB" id="A0A6N6NMW1"/>
<keyword evidence="2 8" id="KW-0732">Signal</keyword>
<dbReference type="CDD" id="cd13597">
    <property type="entry name" value="PBP2_lipoprotein_Tp32"/>
    <property type="match status" value="1"/>
</dbReference>
<evidence type="ECO:0000256" key="1">
    <source>
        <dbReference type="ARBA" id="ARBA00004635"/>
    </source>
</evidence>
<keyword evidence="4" id="KW-0564">Palmitate</keyword>
<dbReference type="EMBL" id="WAJR01000019">
    <property type="protein sequence ID" value="KAB1640060.1"/>
    <property type="molecule type" value="Genomic_DNA"/>
</dbReference>
<evidence type="ECO:0000256" key="8">
    <source>
        <dbReference type="SAM" id="SignalP"/>
    </source>
</evidence>
<dbReference type="PROSITE" id="PS51257">
    <property type="entry name" value="PROKAR_LIPOPROTEIN"/>
    <property type="match status" value="1"/>
</dbReference>
<feature type="lipid moiety-binding region" description="S-diacylglycerol cysteine" evidence="7">
    <location>
        <position position="29"/>
    </location>
</feature>
<sequence>MAINFKKKKAALVATLALGAVLAFGLAGCGAQSASSDKSAGSSNDKTITVAATPSPHAEILNNAVKPLLEKEGYTLEVKEFTDYVQPNTVTEEGEVDANYFQHITYLNNFNEEKGTHLVSVADVHYEPFGLYPGKTKSLDALTDGATVAVPNDATNEARALLLLQDAGLITLKDDAGINATTNDIVSNPKNLQFKEVEAATVPNIVADVDIACINGNYAIPAGFKTTDALATESATSLAAEAYANVLVVKDGNQDSDKIKALVKALTSDEVRTYINDTYAGAVVPVF</sequence>
<dbReference type="GeneID" id="98658279"/>
<dbReference type="Pfam" id="PF03180">
    <property type="entry name" value="Lipoprotein_9"/>
    <property type="match status" value="1"/>
</dbReference>
<evidence type="ECO:0000256" key="6">
    <source>
        <dbReference type="PIRNR" id="PIRNR002854"/>
    </source>
</evidence>